<proteinExistence type="predicted"/>
<dbReference type="AlphaFoldDB" id="A0A1H7LVP0"/>
<accession>A0A1H7LVP0</accession>
<sequence>MKKYPSKIGIGLVIFIAAVLVGSTIPMISPPIWVGLIINLLLFIFIGHLFLTTYYVIDGDSLYIKSSFLINKKIDIKRVKKISETNTPLSAPAVSLDRLEIVYDEHGSILISPKDKLGFIAQMTRLNPEIVVQYKSKN</sequence>
<evidence type="ECO:0000259" key="2">
    <source>
        <dbReference type="Pfam" id="PF06713"/>
    </source>
</evidence>
<dbReference type="Pfam" id="PF06713">
    <property type="entry name" value="bPH_4"/>
    <property type="match status" value="1"/>
</dbReference>
<dbReference type="EMBL" id="FNZN01000002">
    <property type="protein sequence ID" value="SEL03026.1"/>
    <property type="molecule type" value="Genomic_DNA"/>
</dbReference>
<keyword evidence="1" id="KW-0472">Membrane</keyword>
<reference evidence="4" key="1">
    <citation type="submission" date="2016-10" db="EMBL/GenBank/DDBJ databases">
        <authorList>
            <person name="Varghese N."/>
            <person name="Submissions S."/>
        </authorList>
    </citation>
    <scope>NUCLEOTIDE SEQUENCE [LARGE SCALE GENOMIC DNA]</scope>
    <source>
        <strain evidence="4">DSM 16471</strain>
    </source>
</reference>
<name>A0A1H7LVP0_9FLAO</name>
<dbReference type="Proteomes" id="UP000198990">
    <property type="component" value="Unassembled WGS sequence"/>
</dbReference>
<organism evidence="3 4">
    <name type="scientific">Maribacter orientalis</name>
    <dbReference type="NCBI Taxonomy" id="228957"/>
    <lineage>
        <taxon>Bacteria</taxon>
        <taxon>Pseudomonadati</taxon>
        <taxon>Bacteroidota</taxon>
        <taxon>Flavobacteriia</taxon>
        <taxon>Flavobacteriales</taxon>
        <taxon>Flavobacteriaceae</taxon>
        <taxon>Maribacter</taxon>
    </lineage>
</organism>
<keyword evidence="4" id="KW-1185">Reference proteome</keyword>
<feature type="transmembrane region" description="Helical" evidence="1">
    <location>
        <begin position="32"/>
        <end position="57"/>
    </location>
</feature>
<keyword evidence="1" id="KW-1133">Transmembrane helix</keyword>
<dbReference type="RefSeq" id="WP_091621707.1">
    <property type="nucleotide sequence ID" value="NZ_FNZN01000002.1"/>
</dbReference>
<dbReference type="STRING" id="228957.SAMN04488008_102652"/>
<evidence type="ECO:0000313" key="4">
    <source>
        <dbReference type="Proteomes" id="UP000198990"/>
    </source>
</evidence>
<feature type="domain" description="Uncharacterized protein YyaB-like PH" evidence="2">
    <location>
        <begin position="53"/>
        <end position="125"/>
    </location>
</feature>
<gene>
    <name evidence="3" type="ORF">SAMN04488008_102652</name>
</gene>
<evidence type="ECO:0000313" key="3">
    <source>
        <dbReference type="EMBL" id="SEL03026.1"/>
    </source>
</evidence>
<dbReference type="InterPro" id="IPR009589">
    <property type="entry name" value="PH_YyaB-like"/>
</dbReference>
<dbReference type="OrthoDB" id="1261156at2"/>
<evidence type="ECO:0000256" key="1">
    <source>
        <dbReference type="SAM" id="Phobius"/>
    </source>
</evidence>
<keyword evidence="1" id="KW-0812">Transmembrane</keyword>
<protein>
    <submittedName>
        <fullName evidence="3">PH domain-containing protein</fullName>
    </submittedName>
</protein>
<feature type="transmembrane region" description="Helical" evidence="1">
    <location>
        <begin position="7"/>
        <end position="26"/>
    </location>
</feature>
<dbReference type="GO" id="GO:0030153">
    <property type="term" value="P:bacteriocin immunity"/>
    <property type="evidence" value="ECO:0007669"/>
    <property type="project" value="InterPro"/>
</dbReference>